<dbReference type="PATRIC" id="fig|742738.3.peg.2614"/>
<dbReference type="InterPro" id="IPR006139">
    <property type="entry name" value="D-isomer_2_OHA_DH_cat_dom"/>
</dbReference>
<dbReference type="Gene3D" id="3.40.50.720">
    <property type="entry name" value="NAD(P)-binding Rossmann-like Domain"/>
    <property type="match status" value="2"/>
</dbReference>
<evidence type="ECO:0000256" key="2">
    <source>
        <dbReference type="ARBA" id="ARBA00023002"/>
    </source>
</evidence>
<organism evidence="7 8">
    <name type="scientific">Flavonifractor plautii 1_3_50AFAA</name>
    <dbReference type="NCBI Taxonomy" id="742738"/>
    <lineage>
        <taxon>Bacteria</taxon>
        <taxon>Bacillati</taxon>
        <taxon>Bacillota</taxon>
        <taxon>Clostridia</taxon>
        <taxon>Eubacteriales</taxon>
        <taxon>Oscillospiraceae</taxon>
        <taxon>Flavonifractor</taxon>
    </lineage>
</organism>
<feature type="domain" description="D-isomer specific 2-hydroxyacid dehydrogenase catalytic" evidence="5">
    <location>
        <begin position="59"/>
        <end position="318"/>
    </location>
</feature>
<gene>
    <name evidence="7" type="ORF">HMPREF9460_02548</name>
</gene>
<evidence type="ECO:0000313" key="7">
    <source>
        <dbReference type="EMBL" id="KGF54740.1"/>
    </source>
</evidence>
<comment type="similarity">
    <text evidence="1 4">Belongs to the D-isomer specific 2-hydroxyacid dehydrogenase family.</text>
</comment>
<dbReference type="InterPro" id="IPR006140">
    <property type="entry name" value="D-isomer_DH_NAD-bd"/>
</dbReference>
<dbReference type="PANTHER" id="PTHR43333">
    <property type="entry name" value="2-HACID_DH_C DOMAIN-CONTAINING PROTEIN"/>
    <property type="match status" value="1"/>
</dbReference>
<dbReference type="InterPro" id="IPR036291">
    <property type="entry name" value="NAD(P)-bd_dom_sf"/>
</dbReference>
<dbReference type="SUPFAM" id="SSF51735">
    <property type="entry name" value="NAD(P)-binding Rossmann-fold domains"/>
    <property type="match status" value="1"/>
</dbReference>
<evidence type="ECO:0000259" key="5">
    <source>
        <dbReference type="Pfam" id="PF00389"/>
    </source>
</evidence>
<evidence type="ECO:0000256" key="1">
    <source>
        <dbReference type="ARBA" id="ARBA00005854"/>
    </source>
</evidence>
<sequence>METILHLLPLTGAQKAAFQAAAPESEHLFLPTNDRGGASSIPQEWRERTTILLGYVPPEQLKTFPNLKWVQSWNAGVDPYLVPGVLPEGVRLTSAVGAYGPAVSEHMLAMLLAIYKRLPAYRDQQRAHIWADLGPVGSLAGKTVLVAGAGDIGRHFARLVRALGAQRVIGLRRSAGCPAEGFDEIYGLGALDGLLPQADVVALALPHTPETAGLMSKARLLAMRPGAVLLNAGRGSAVDCTALAEVLCSGRLLGAGLDVTDPEPLPPGHPLWEAPSLLLTPHTAGGYNHMEATLERIKAIFLDNLRRYVEGRTLRNQVR</sequence>
<dbReference type="GO" id="GO:0051287">
    <property type="term" value="F:NAD binding"/>
    <property type="evidence" value="ECO:0007669"/>
    <property type="project" value="InterPro"/>
</dbReference>
<keyword evidence="2 4" id="KW-0560">Oxidoreductase</keyword>
<comment type="caution">
    <text evidence="7">The sequence shown here is derived from an EMBL/GenBank/DDBJ whole genome shotgun (WGS) entry which is preliminary data.</text>
</comment>
<evidence type="ECO:0008006" key="9">
    <source>
        <dbReference type="Google" id="ProtNLM"/>
    </source>
</evidence>
<name>A0A096B6S5_FLAPL</name>
<keyword evidence="8" id="KW-1185">Reference proteome</keyword>
<protein>
    <recommendedName>
        <fullName evidence="9">D-isomer specific 2-hydroxyacid dehydrogenase NAD-binding domain-containing protein</fullName>
    </recommendedName>
</protein>
<dbReference type="Pfam" id="PF02826">
    <property type="entry name" value="2-Hacid_dh_C"/>
    <property type="match status" value="1"/>
</dbReference>
<dbReference type="Proteomes" id="UP000029585">
    <property type="component" value="Unassembled WGS sequence"/>
</dbReference>
<evidence type="ECO:0000313" key="8">
    <source>
        <dbReference type="Proteomes" id="UP000029585"/>
    </source>
</evidence>
<dbReference type="HOGENOM" id="CLU_019796_1_0_9"/>
<dbReference type="AlphaFoldDB" id="A0A096B6S5"/>
<reference evidence="7 8" key="1">
    <citation type="submission" date="2011-08" db="EMBL/GenBank/DDBJ databases">
        <title>The Genome Sequence of Clostridium orbiscindens 1_3_50AFAA.</title>
        <authorList>
            <consortium name="The Broad Institute Genome Sequencing Platform"/>
            <person name="Earl A."/>
            <person name="Ward D."/>
            <person name="Feldgarden M."/>
            <person name="Gevers D."/>
            <person name="Daigneault M."/>
            <person name="Strauss J."/>
            <person name="Allen-Vercoe E."/>
            <person name="Young S.K."/>
            <person name="Zeng Q."/>
            <person name="Gargeya S."/>
            <person name="Fitzgerald M."/>
            <person name="Haas B."/>
            <person name="Abouelleil A."/>
            <person name="Alvarado L."/>
            <person name="Arachchi H.M."/>
            <person name="Berlin A."/>
            <person name="Brown A."/>
            <person name="Chapman S.B."/>
            <person name="Chen Z."/>
            <person name="Dunbar C."/>
            <person name="Freedman E."/>
            <person name="Gearin G."/>
            <person name="Gellesch M."/>
            <person name="Goldberg J."/>
            <person name="Griggs A."/>
            <person name="Gujja S."/>
            <person name="Heiman D."/>
            <person name="Howarth C."/>
            <person name="Larson L."/>
            <person name="Lui A."/>
            <person name="MacDonald P.J.P."/>
            <person name="Montmayeur A."/>
            <person name="Murphy C."/>
            <person name="Neiman D."/>
            <person name="Pearson M."/>
            <person name="Priest M."/>
            <person name="Roberts A."/>
            <person name="Saif S."/>
            <person name="Shea T."/>
            <person name="Shenoy N."/>
            <person name="Sisk P."/>
            <person name="Stolte C."/>
            <person name="Sykes S."/>
            <person name="Wortman J."/>
            <person name="Nusbaum C."/>
            <person name="Birren B."/>
        </authorList>
    </citation>
    <scope>NUCLEOTIDE SEQUENCE [LARGE SCALE GENOMIC DNA]</scope>
    <source>
        <strain evidence="7 8">1_3_50AFAA</strain>
    </source>
</reference>
<dbReference type="PANTHER" id="PTHR43333:SF1">
    <property type="entry name" value="D-ISOMER SPECIFIC 2-HYDROXYACID DEHYDROGENASE NAD-BINDING DOMAIN-CONTAINING PROTEIN"/>
    <property type="match status" value="1"/>
</dbReference>
<evidence type="ECO:0000256" key="3">
    <source>
        <dbReference type="ARBA" id="ARBA00023027"/>
    </source>
</evidence>
<keyword evidence="3" id="KW-0520">NAD</keyword>
<evidence type="ECO:0000259" key="6">
    <source>
        <dbReference type="Pfam" id="PF02826"/>
    </source>
</evidence>
<dbReference type="SUPFAM" id="SSF52283">
    <property type="entry name" value="Formate/glycerate dehydrogenase catalytic domain-like"/>
    <property type="match status" value="1"/>
</dbReference>
<accession>A0A096B6S5</accession>
<feature type="domain" description="D-isomer specific 2-hydroxyacid dehydrogenase NAD-binding" evidence="6">
    <location>
        <begin position="108"/>
        <end position="284"/>
    </location>
</feature>
<dbReference type="Pfam" id="PF00389">
    <property type="entry name" value="2-Hacid_dh"/>
    <property type="match status" value="1"/>
</dbReference>
<dbReference type="RefSeq" id="WP_044941548.1">
    <property type="nucleotide sequence ID" value="NZ_KN174163.1"/>
</dbReference>
<dbReference type="CDD" id="cd05300">
    <property type="entry name" value="2-Hacid_dh_1"/>
    <property type="match status" value="1"/>
</dbReference>
<proteinExistence type="inferred from homology"/>
<dbReference type="GO" id="GO:0016616">
    <property type="term" value="F:oxidoreductase activity, acting on the CH-OH group of donors, NAD or NADP as acceptor"/>
    <property type="evidence" value="ECO:0007669"/>
    <property type="project" value="InterPro"/>
</dbReference>
<dbReference type="EMBL" id="ADLO01000080">
    <property type="protein sequence ID" value="KGF54740.1"/>
    <property type="molecule type" value="Genomic_DNA"/>
</dbReference>
<evidence type="ECO:0000256" key="4">
    <source>
        <dbReference type="RuleBase" id="RU003719"/>
    </source>
</evidence>
<dbReference type="eggNOG" id="COG0111">
    <property type="taxonomic scope" value="Bacteria"/>
</dbReference>